<reference evidence="2 3" key="1">
    <citation type="journal article" date="2016" name="Nat. Commun.">
        <title>Thousands of microbial genomes shed light on interconnected biogeochemical processes in an aquifer system.</title>
        <authorList>
            <person name="Anantharaman K."/>
            <person name="Brown C.T."/>
            <person name="Hug L.A."/>
            <person name="Sharon I."/>
            <person name="Castelle C.J."/>
            <person name="Probst A.J."/>
            <person name="Thomas B.C."/>
            <person name="Singh A."/>
            <person name="Wilkins M.J."/>
            <person name="Karaoz U."/>
            <person name="Brodie E.L."/>
            <person name="Williams K.H."/>
            <person name="Hubbard S.S."/>
            <person name="Banfield J.F."/>
        </authorList>
    </citation>
    <scope>NUCLEOTIDE SEQUENCE [LARGE SCALE GENOMIC DNA]</scope>
</reference>
<comment type="caution">
    <text evidence="2">The sequence shown here is derived from an EMBL/GenBank/DDBJ whole genome shotgun (WGS) entry which is preliminary data.</text>
</comment>
<protein>
    <recommendedName>
        <fullName evidence="1">HD-GYP domain-containing protein</fullName>
    </recommendedName>
</protein>
<dbReference type="InterPro" id="IPR037522">
    <property type="entry name" value="HD_GYP_dom"/>
</dbReference>
<evidence type="ECO:0000313" key="3">
    <source>
        <dbReference type="Proteomes" id="UP000177152"/>
    </source>
</evidence>
<dbReference type="PROSITE" id="PS51832">
    <property type="entry name" value="HD_GYP"/>
    <property type="match status" value="1"/>
</dbReference>
<dbReference type="CDD" id="cd00077">
    <property type="entry name" value="HDc"/>
    <property type="match status" value="1"/>
</dbReference>
<feature type="domain" description="HD-GYP" evidence="1">
    <location>
        <begin position="21"/>
        <end position="216"/>
    </location>
</feature>
<evidence type="ECO:0000259" key="1">
    <source>
        <dbReference type="PROSITE" id="PS51832"/>
    </source>
</evidence>
<sequence length="216" mass="25323">MPSDRNELERQFWDTCEELHISDTNRSILESFLAPLRNKDAATYFHYLHSLRVGLLARLIGRFIYHEEKPLFFAGALHDLGKCQTPLEILGKTESWTDEDQKTVQQHVMDGYRLIRGRLDITAEIMVWHHRFQVNGYPEELPPPLHKYRESMKLLICEYGRIVALADVYDALHRADAKFGEKRRLTGEEIKEKMFIFNPDRKKLVTALYDSGIFSL</sequence>
<gene>
    <name evidence="2" type="ORF">A2633_04845</name>
</gene>
<dbReference type="EMBL" id="MHQC01000022">
    <property type="protein sequence ID" value="OGZ94908.1"/>
    <property type="molecule type" value="Genomic_DNA"/>
</dbReference>
<accession>A0A1G2K918</accession>
<dbReference type="InterPro" id="IPR006674">
    <property type="entry name" value="HD_domain"/>
</dbReference>
<name>A0A1G2K918_9BACT</name>
<dbReference type="InterPro" id="IPR003607">
    <property type="entry name" value="HD/PDEase_dom"/>
</dbReference>
<dbReference type="Proteomes" id="UP000177152">
    <property type="component" value="Unassembled WGS sequence"/>
</dbReference>
<dbReference type="Gene3D" id="1.10.3210.10">
    <property type="entry name" value="Hypothetical protein af1432"/>
    <property type="match status" value="1"/>
</dbReference>
<dbReference type="PANTHER" id="PTHR43155:SF2">
    <property type="entry name" value="CYCLIC DI-GMP PHOSPHODIESTERASE PA4108"/>
    <property type="match status" value="1"/>
</dbReference>
<dbReference type="SMART" id="SM00471">
    <property type="entry name" value="HDc"/>
    <property type="match status" value="1"/>
</dbReference>
<dbReference type="Pfam" id="PF01966">
    <property type="entry name" value="HD"/>
    <property type="match status" value="1"/>
</dbReference>
<dbReference type="PANTHER" id="PTHR43155">
    <property type="entry name" value="CYCLIC DI-GMP PHOSPHODIESTERASE PA4108-RELATED"/>
    <property type="match status" value="1"/>
</dbReference>
<proteinExistence type="predicted"/>
<organism evidence="2 3">
    <name type="scientific">Candidatus Sungbacteria bacterium RIFCSPHIGHO2_01_FULL_47_32</name>
    <dbReference type="NCBI Taxonomy" id="1802264"/>
    <lineage>
        <taxon>Bacteria</taxon>
        <taxon>Candidatus Sungiibacteriota</taxon>
    </lineage>
</organism>
<dbReference type="SUPFAM" id="SSF109604">
    <property type="entry name" value="HD-domain/PDEase-like"/>
    <property type="match status" value="1"/>
</dbReference>
<evidence type="ECO:0000313" key="2">
    <source>
        <dbReference type="EMBL" id="OGZ94908.1"/>
    </source>
</evidence>
<dbReference type="AlphaFoldDB" id="A0A1G2K918"/>